<dbReference type="AlphaFoldDB" id="W4LNJ7"/>
<gene>
    <name evidence="1" type="ORF">ETSY2_40830</name>
</gene>
<accession>W4LNJ7</accession>
<name>W4LNJ7_9BACT</name>
<organism evidence="1 2">
    <name type="scientific">Candidatus Entotheonella gemina</name>
    <dbReference type="NCBI Taxonomy" id="1429439"/>
    <lineage>
        <taxon>Bacteria</taxon>
        <taxon>Pseudomonadati</taxon>
        <taxon>Nitrospinota/Tectimicrobiota group</taxon>
        <taxon>Candidatus Tectimicrobiota</taxon>
        <taxon>Candidatus Entotheonellia</taxon>
        <taxon>Candidatus Entotheonellales</taxon>
        <taxon>Candidatus Entotheonellaceae</taxon>
        <taxon>Candidatus Entotheonella</taxon>
    </lineage>
</organism>
<keyword evidence="2" id="KW-1185">Reference proteome</keyword>
<dbReference type="HOGENOM" id="CLU_054013_0_0_7"/>
<comment type="caution">
    <text evidence="1">The sequence shown here is derived from an EMBL/GenBank/DDBJ whole genome shotgun (WGS) entry which is preliminary data.</text>
</comment>
<sequence length="444" mass="49872">MQEAPRVVTSPEALDELEREIRGRTDRLSSLLLGLHLQYSLDSEDFKAEQDLLVSQWPKPLKNDGRVPVWVRTLGGHLVPVWVTYYRRKGQRRKGKRYPGLYAGLVLLGIHDRCTPALGAEISLLAAMLGSLDEARDVLAQRGVSLDVKTLRLIAYRYAARARVAQQIESAALDDTVSGRRVVISTDGGRIRLRETQRGPKTTKGRRRYTGAWREPKVLIIYVVDAQGKREASFSPVIDAPLKGPDAVFALLRTYLQQLGITQADQVLFIADGAPWIWKRVPQLVQALGLGAEQVDEWLDFSHAAEHLGKVAALRKDWSAKARSRWRTQQRRCLLRGEIERVIAAVRNLCRGRNSKAIGAPRDYLIKNQSRMAYAKLTAMKMPIGSGAIESSVRRVVNLRLKGASIFWCRASAEAILLLRSYYKAGRWNLLKRMASSHLALLEA</sequence>
<dbReference type="EMBL" id="AZHX01001834">
    <property type="protein sequence ID" value="ETW99454.1"/>
    <property type="molecule type" value="Genomic_DNA"/>
</dbReference>
<reference evidence="1 2" key="1">
    <citation type="journal article" date="2014" name="Nature">
        <title>An environmental bacterial taxon with a large and distinct metabolic repertoire.</title>
        <authorList>
            <person name="Wilson M.C."/>
            <person name="Mori T."/>
            <person name="Ruckert C."/>
            <person name="Uria A.R."/>
            <person name="Helf M.J."/>
            <person name="Takada K."/>
            <person name="Gernert C."/>
            <person name="Steffens U.A."/>
            <person name="Heycke N."/>
            <person name="Schmitt S."/>
            <person name="Rinke C."/>
            <person name="Helfrich E.J."/>
            <person name="Brachmann A.O."/>
            <person name="Gurgui C."/>
            <person name="Wakimoto T."/>
            <person name="Kracht M."/>
            <person name="Crusemann M."/>
            <person name="Hentschel U."/>
            <person name="Abe I."/>
            <person name="Matsunaga S."/>
            <person name="Kalinowski J."/>
            <person name="Takeyama H."/>
            <person name="Piel J."/>
        </authorList>
    </citation>
    <scope>NUCLEOTIDE SEQUENCE [LARGE SCALE GENOMIC DNA]</scope>
    <source>
        <strain evidence="2">TSY2</strain>
    </source>
</reference>
<evidence type="ECO:0008006" key="3">
    <source>
        <dbReference type="Google" id="ProtNLM"/>
    </source>
</evidence>
<proteinExistence type="predicted"/>
<dbReference type="Proteomes" id="UP000019140">
    <property type="component" value="Unassembled WGS sequence"/>
</dbReference>
<evidence type="ECO:0000313" key="2">
    <source>
        <dbReference type="Proteomes" id="UP000019140"/>
    </source>
</evidence>
<protein>
    <recommendedName>
        <fullName evidence="3">Transposase</fullName>
    </recommendedName>
</protein>
<evidence type="ECO:0000313" key="1">
    <source>
        <dbReference type="EMBL" id="ETW99454.1"/>
    </source>
</evidence>